<dbReference type="Pfam" id="PF13568">
    <property type="entry name" value="OMP_b-brl_2"/>
    <property type="match status" value="1"/>
</dbReference>
<sequence>MRIKLLIVLGAFLLISPSVNSQVLLSLIFGEKLNSDGIEFGLEGGYNFSDLGTLDADGTLSAFNLGFYFDIRLKDQWRLYTGTLVKMRMGDSDLSDADLAFLGVEKEDEEGTYQQQVGYFLVPALLNYRFDNRLYVEIGPQFGLRHQAKVVFEAEDGDRSTRVEIKNKDATNPIEVGASAGFGYRFREKNSMSIGVRYFYGFTNVYKGVNGSNNRSLFIKLNVPIGAGKKKEKEEEKSATDGS</sequence>
<dbReference type="Gene3D" id="2.40.160.20">
    <property type="match status" value="1"/>
</dbReference>
<evidence type="ECO:0000313" key="3">
    <source>
        <dbReference type="Proteomes" id="UP000239800"/>
    </source>
</evidence>
<accession>A0A2S7KTM1</accession>
<dbReference type="EMBL" id="MQUB01000001">
    <property type="protein sequence ID" value="PQB05991.1"/>
    <property type="molecule type" value="Genomic_DNA"/>
</dbReference>
<organism evidence="2 3">
    <name type="scientific">Aureitalea marina</name>
    <dbReference type="NCBI Taxonomy" id="930804"/>
    <lineage>
        <taxon>Bacteria</taxon>
        <taxon>Pseudomonadati</taxon>
        <taxon>Bacteroidota</taxon>
        <taxon>Flavobacteriia</taxon>
        <taxon>Flavobacteriales</taxon>
        <taxon>Flavobacteriaceae</taxon>
        <taxon>Aureitalea</taxon>
    </lineage>
</organism>
<name>A0A2S7KTM1_9FLAO</name>
<proteinExistence type="predicted"/>
<dbReference type="AlphaFoldDB" id="A0A2S7KTM1"/>
<gene>
    <name evidence="2" type="ORF">BST85_06970</name>
</gene>
<evidence type="ECO:0000313" key="2">
    <source>
        <dbReference type="EMBL" id="PQB05991.1"/>
    </source>
</evidence>
<comment type="caution">
    <text evidence="2">The sequence shown here is derived from an EMBL/GenBank/DDBJ whole genome shotgun (WGS) entry which is preliminary data.</text>
</comment>
<keyword evidence="3" id="KW-1185">Reference proteome</keyword>
<reference evidence="2 3" key="1">
    <citation type="submission" date="2016-11" db="EMBL/GenBank/DDBJ databases">
        <title>Trade-off between light-utilization and light-protection in marine flavobacteria.</title>
        <authorList>
            <person name="Kumagai Y."/>
        </authorList>
    </citation>
    <scope>NUCLEOTIDE SEQUENCE [LARGE SCALE GENOMIC DNA]</scope>
    <source>
        <strain evidence="2 3">NBRC 107741</strain>
    </source>
</reference>
<evidence type="ECO:0000259" key="1">
    <source>
        <dbReference type="Pfam" id="PF13568"/>
    </source>
</evidence>
<dbReference type="Proteomes" id="UP000239800">
    <property type="component" value="Unassembled WGS sequence"/>
</dbReference>
<dbReference type="RefSeq" id="WP_245917652.1">
    <property type="nucleotide sequence ID" value="NZ_MQUB01000001.1"/>
</dbReference>
<protein>
    <recommendedName>
        <fullName evidence="1">Outer membrane protein beta-barrel domain-containing protein</fullName>
    </recommendedName>
</protein>
<dbReference type="InterPro" id="IPR025665">
    <property type="entry name" value="Beta-barrel_OMP_2"/>
</dbReference>
<feature type="domain" description="Outer membrane protein beta-barrel" evidence="1">
    <location>
        <begin position="37"/>
        <end position="206"/>
    </location>
</feature>